<comment type="caution">
    <text evidence="1">The sequence shown here is derived from an EMBL/GenBank/DDBJ whole genome shotgun (WGS) entry which is preliminary data.</text>
</comment>
<accession>A0A8X6L7R8</accession>
<reference evidence="1" key="1">
    <citation type="submission" date="2020-07" db="EMBL/GenBank/DDBJ databases">
        <title>Multicomponent nature underlies the extraordinary mechanical properties of spider dragline silk.</title>
        <authorList>
            <person name="Kono N."/>
            <person name="Nakamura H."/>
            <person name="Mori M."/>
            <person name="Yoshida Y."/>
            <person name="Ohtoshi R."/>
            <person name="Malay A.D."/>
            <person name="Moran D.A.P."/>
            <person name="Tomita M."/>
            <person name="Numata K."/>
            <person name="Arakawa K."/>
        </authorList>
    </citation>
    <scope>NUCLEOTIDE SEQUENCE</scope>
</reference>
<evidence type="ECO:0000313" key="1">
    <source>
        <dbReference type="EMBL" id="GFQ96933.1"/>
    </source>
</evidence>
<dbReference type="Proteomes" id="UP000887116">
    <property type="component" value="Unassembled WGS sequence"/>
</dbReference>
<dbReference type="AlphaFoldDB" id="A0A8X6L7R8"/>
<proteinExistence type="predicted"/>
<dbReference type="EMBL" id="BMAO01004790">
    <property type="protein sequence ID" value="GFQ96933.1"/>
    <property type="molecule type" value="Genomic_DNA"/>
</dbReference>
<name>A0A8X6L7R8_TRICU</name>
<gene>
    <name evidence="1" type="ORF">TNCT_198461</name>
</gene>
<keyword evidence="2" id="KW-1185">Reference proteome</keyword>
<evidence type="ECO:0000313" key="2">
    <source>
        <dbReference type="Proteomes" id="UP000887116"/>
    </source>
</evidence>
<organism evidence="1 2">
    <name type="scientific">Trichonephila clavata</name>
    <name type="common">Joro spider</name>
    <name type="synonym">Nephila clavata</name>
    <dbReference type="NCBI Taxonomy" id="2740835"/>
    <lineage>
        <taxon>Eukaryota</taxon>
        <taxon>Metazoa</taxon>
        <taxon>Ecdysozoa</taxon>
        <taxon>Arthropoda</taxon>
        <taxon>Chelicerata</taxon>
        <taxon>Arachnida</taxon>
        <taxon>Araneae</taxon>
        <taxon>Araneomorphae</taxon>
        <taxon>Entelegynae</taxon>
        <taxon>Araneoidea</taxon>
        <taxon>Nephilidae</taxon>
        <taxon>Trichonephila</taxon>
    </lineage>
</organism>
<protein>
    <submittedName>
        <fullName evidence="1">Uncharacterized protein</fullName>
    </submittedName>
</protein>
<sequence>MDISDDKQKQLPATDVLLCREFQLGSGDTKSKILPKMISAAIQRFQNLKKSDSQYLRRLLSLKQQVEFLPNDSTEKAFVNRALLKSVYELNERTRIQDVPDTIAKKIKITKSSTVKTKYPMCCQH</sequence>
<dbReference type="OrthoDB" id="6428874at2759"/>